<comment type="similarity">
    <text evidence="2">Belongs to the methyl-accepting chemotaxis (MCP) protein family.</text>
</comment>
<organism evidence="6 7">
    <name type="scientific">Bdellovibrio bacteriovorus str. Tiberius</name>
    <dbReference type="NCBI Taxonomy" id="1069642"/>
    <lineage>
        <taxon>Bacteria</taxon>
        <taxon>Pseudomonadati</taxon>
        <taxon>Bdellovibrionota</taxon>
        <taxon>Bdellovibrionia</taxon>
        <taxon>Bdellovibrionales</taxon>
        <taxon>Pseudobdellovibrionaceae</taxon>
        <taxon>Bdellovibrio</taxon>
    </lineage>
</organism>
<dbReference type="GO" id="GO:0005886">
    <property type="term" value="C:plasma membrane"/>
    <property type="evidence" value="ECO:0007669"/>
    <property type="project" value="TreeGrafter"/>
</dbReference>
<dbReference type="RefSeq" id="WP_015090268.1">
    <property type="nucleotide sequence ID" value="NC_019567.1"/>
</dbReference>
<keyword evidence="3" id="KW-0807">Transducer</keyword>
<dbReference type="PANTHER" id="PTHR43531">
    <property type="entry name" value="PROTEIN ICFG"/>
    <property type="match status" value="1"/>
</dbReference>
<dbReference type="InterPro" id="IPR004089">
    <property type="entry name" value="MCPsignal_dom"/>
</dbReference>
<dbReference type="PATRIC" id="fig|1069642.3.peg.1088"/>
<feature type="transmembrane region" description="Helical" evidence="4">
    <location>
        <begin position="335"/>
        <end position="358"/>
    </location>
</feature>
<dbReference type="Pfam" id="PF00015">
    <property type="entry name" value="MCPsignal"/>
    <property type="match status" value="1"/>
</dbReference>
<dbReference type="Proteomes" id="UP000010074">
    <property type="component" value="Chromosome"/>
</dbReference>
<dbReference type="OrthoDB" id="5288258at2"/>
<sequence length="634" mass="67705">MGFRKKLLVLIFSAIGLGSTALIVTGSMATRSALEKQVQEQLLSHGLEAKANVVGHSQRLLNYALQVQDSRLIEGMFIAYEGAFYGAALVPGKDVQAYTPAFEILNRTFFDRTKRMAQDFSFDDIVLVSTNAQIVFSLADSKTSSVFLGKNLVNGAFKDLKIGSCYRAARDSKKSDLIFSGFGVNPELKKVVGFLCQAKKAEFDHLADGVKKGDTLGVVISKINIEALEESASWKFGAGKTGVSYLLGSDQILRTSYSPSQGRKIDAALAIQDDLKFDSKAIEIARSGKEGVLTAANPLGLEVISFSSPVEVFNETWVLVAEKETSEVFAPVKNMIWLLVSLGALICAGIGIVSFFVLRSWIEQLRGISAKMLSTSEVISANGGQLNSSSSRMSEGASRGAAALEETVASLSEISSMVDANSVNAQKAYQLSLRNSESASQGSAKISQLIDSMRIVAERAGKVSEITMVIEDIAFQTNLLALNASVEAARAGDQGKGFAVVADAVRALAQKSSSSAKEISVLIQDTVVVANKGRKEADESGDVLSGIISSIQQTTEINQSISDASREQTTGTREISSAMNSIDQLTQQNAALAISVQESSEELSLQAKNLKVVFADLNSFLNGDKRGGQECQGR</sequence>
<dbReference type="Gene3D" id="3.30.450.20">
    <property type="entry name" value="PAS domain"/>
    <property type="match status" value="1"/>
</dbReference>
<dbReference type="GO" id="GO:0007165">
    <property type="term" value="P:signal transduction"/>
    <property type="evidence" value="ECO:0007669"/>
    <property type="project" value="UniProtKB-KW"/>
</dbReference>
<dbReference type="KEGG" id="bbat:Bdt_1102"/>
<dbReference type="AlphaFoldDB" id="K7ZET1"/>
<dbReference type="InterPro" id="IPR004090">
    <property type="entry name" value="Chemotax_Me-accpt_rcpt"/>
</dbReference>
<dbReference type="SUPFAM" id="SSF58104">
    <property type="entry name" value="Methyl-accepting chemotaxis protein (MCP) signaling domain"/>
    <property type="match status" value="1"/>
</dbReference>
<evidence type="ECO:0000313" key="6">
    <source>
        <dbReference type="EMBL" id="AFY00802.1"/>
    </source>
</evidence>
<evidence type="ECO:0000313" key="7">
    <source>
        <dbReference type="Proteomes" id="UP000010074"/>
    </source>
</evidence>
<protein>
    <submittedName>
        <fullName evidence="6">Methyl-accepting chemotaxis protein</fullName>
    </submittedName>
</protein>
<feature type="domain" description="Methyl-accepting transducer" evidence="5">
    <location>
        <begin position="375"/>
        <end position="604"/>
    </location>
</feature>
<keyword evidence="4" id="KW-0812">Transmembrane</keyword>
<evidence type="ECO:0000256" key="4">
    <source>
        <dbReference type="SAM" id="Phobius"/>
    </source>
</evidence>
<evidence type="ECO:0000259" key="5">
    <source>
        <dbReference type="PROSITE" id="PS50111"/>
    </source>
</evidence>
<keyword evidence="4" id="KW-1133">Transmembrane helix</keyword>
<dbReference type="InterPro" id="IPR051310">
    <property type="entry name" value="MCP_chemotaxis"/>
</dbReference>
<dbReference type="HOGENOM" id="CLU_371227_0_0_7"/>
<gene>
    <name evidence="6" type="primary">mcp</name>
    <name evidence="6" type="ORF">Bdt_1102</name>
</gene>
<dbReference type="Gene3D" id="1.10.287.950">
    <property type="entry name" value="Methyl-accepting chemotaxis protein"/>
    <property type="match status" value="1"/>
</dbReference>
<name>K7ZET1_BDEBC</name>
<evidence type="ECO:0000256" key="3">
    <source>
        <dbReference type="PROSITE-ProRule" id="PRU00284"/>
    </source>
</evidence>
<accession>K7ZET1</accession>
<dbReference type="GO" id="GO:0006935">
    <property type="term" value="P:chemotaxis"/>
    <property type="evidence" value="ECO:0007669"/>
    <property type="project" value="UniProtKB-KW"/>
</dbReference>
<evidence type="ECO:0000256" key="1">
    <source>
        <dbReference type="ARBA" id="ARBA00022500"/>
    </source>
</evidence>
<dbReference type="PANTHER" id="PTHR43531:SF11">
    <property type="entry name" value="METHYL-ACCEPTING CHEMOTAXIS PROTEIN 3"/>
    <property type="match status" value="1"/>
</dbReference>
<dbReference type="PROSITE" id="PS50111">
    <property type="entry name" value="CHEMOTAXIS_TRANSDUC_2"/>
    <property type="match status" value="1"/>
</dbReference>
<reference evidence="6 7" key="1">
    <citation type="journal article" date="2012" name="BMC Genomics">
        <title>Genome analysis of a simultaneously predatory and prey-independent, novel Bdellovibrio bacteriovorus from the River Tiber, supports in silico predictions of both ancient and recent lateral gene transfer from diverse bacteria.</title>
        <authorList>
            <person name="Hobley L."/>
            <person name="Lerner T.R."/>
            <person name="Williams L.E."/>
            <person name="Lambert C."/>
            <person name="Till R."/>
            <person name="Milner D.S."/>
            <person name="Basford S.M."/>
            <person name="Capeness M.J."/>
            <person name="Fenton A.K."/>
            <person name="Atterbury R.J."/>
            <person name="Harris M.A."/>
            <person name="Sockett R.E."/>
        </authorList>
    </citation>
    <scope>NUCLEOTIDE SEQUENCE [LARGE SCALE GENOMIC DNA]</scope>
    <source>
        <strain evidence="6 7">Tiberius</strain>
    </source>
</reference>
<dbReference type="STRING" id="1069642.Bdt_1102"/>
<proteinExistence type="inferred from homology"/>
<evidence type="ECO:0000256" key="2">
    <source>
        <dbReference type="ARBA" id="ARBA00029447"/>
    </source>
</evidence>
<dbReference type="CDD" id="cd18774">
    <property type="entry name" value="PDC2_HK_sensor"/>
    <property type="match status" value="1"/>
</dbReference>
<keyword evidence="1" id="KW-0145">Chemotaxis</keyword>
<keyword evidence="4" id="KW-0472">Membrane</keyword>
<dbReference type="EMBL" id="CP002930">
    <property type="protein sequence ID" value="AFY00802.1"/>
    <property type="molecule type" value="Genomic_DNA"/>
</dbReference>
<dbReference type="GO" id="GO:0004888">
    <property type="term" value="F:transmembrane signaling receptor activity"/>
    <property type="evidence" value="ECO:0007669"/>
    <property type="project" value="InterPro"/>
</dbReference>
<dbReference type="SMART" id="SM00283">
    <property type="entry name" value="MA"/>
    <property type="match status" value="1"/>
</dbReference>
<dbReference type="PRINTS" id="PR00260">
    <property type="entry name" value="CHEMTRNSDUCR"/>
</dbReference>